<dbReference type="EMBL" id="JAUCGM010000377">
    <property type="protein sequence ID" value="MDM8562965.1"/>
    <property type="molecule type" value="Genomic_DNA"/>
</dbReference>
<keyword evidence="1" id="KW-0472">Membrane</keyword>
<proteinExistence type="predicted"/>
<dbReference type="Proteomes" id="UP001171945">
    <property type="component" value="Unassembled WGS sequence"/>
</dbReference>
<reference evidence="2" key="1">
    <citation type="submission" date="2023-06" db="EMBL/GenBank/DDBJ databases">
        <title>Uncultivated large filamentous bacteria from sulfidic sediments reveal new species and different genomic features in energy metabolism and defense.</title>
        <authorList>
            <person name="Fonseca A."/>
        </authorList>
    </citation>
    <scope>NUCLEOTIDE SEQUENCE</scope>
    <source>
        <strain evidence="2">HSG4</strain>
    </source>
</reference>
<feature type="non-terminal residue" evidence="2">
    <location>
        <position position="90"/>
    </location>
</feature>
<organism evidence="2 3">
    <name type="scientific">Candidatus Marithioploca araucensis</name>
    <dbReference type="NCBI Taxonomy" id="70273"/>
    <lineage>
        <taxon>Bacteria</taxon>
        <taxon>Pseudomonadati</taxon>
        <taxon>Pseudomonadota</taxon>
        <taxon>Gammaproteobacteria</taxon>
        <taxon>Thiotrichales</taxon>
        <taxon>Thiotrichaceae</taxon>
        <taxon>Candidatus Marithioploca</taxon>
    </lineage>
</organism>
<keyword evidence="3" id="KW-1185">Reference proteome</keyword>
<sequence>MSSFTWKYLLLMVGNVFISPFQSFSQLVFVSIGKYMPGKVWGMVARGTQLKELGIDIRGIFLISIQEQMLLLHASAVVSAILIGFLIETT</sequence>
<gene>
    <name evidence="2" type="ORF">QUF54_06395</name>
</gene>
<accession>A0ABT7VTQ5</accession>
<evidence type="ECO:0000256" key="1">
    <source>
        <dbReference type="SAM" id="Phobius"/>
    </source>
</evidence>
<evidence type="ECO:0000313" key="2">
    <source>
        <dbReference type="EMBL" id="MDM8562965.1"/>
    </source>
</evidence>
<evidence type="ECO:0000313" key="3">
    <source>
        <dbReference type="Proteomes" id="UP001171945"/>
    </source>
</evidence>
<comment type="caution">
    <text evidence="2">The sequence shown here is derived from an EMBL/GenBank/DDBJ whole genome shotgun (WGS) entry which is preliminary data.</text>
</comment>
<name>A0ABT7VTQ5_9GAMM</name>
<feature type="transmembrane region" description="Helical" evidence="1">
    <location>
        <begin position="70"/>
        <end position="87"/>
    </location>
</feature>
<feature type="transmembrane region" description="Helical" evidence="1">
    <location>
        <begin position="6"/>
        <end position="29"/>
    </location>
</feature>
<keyword evidence="1" id="KW-0812">Transmembrane</keyword>
<protein>
    <submittedName>
        <fullName evidence="2">Uncharacterized protein</fullName>
    </submittedName>
</protein>
<keyword evidence="1" id="KW-1133">Transmembrane helix</keyword>